<keyword evidence="2" id="KW-0808">Transferase</keyword>
<evidence type="ECO:0000313" key="2">
    <source>
        <dbReference type="EMBL" id="HIX06476.1"/>
    </source>
</evidence>
<comment type="caution">
    <text evidence="2">The sequence shown here is derived from an EMBL/GenBank/DDBJ whole genome shotgun (WGS) entry which is preliminary data.</text>
</comment>
<proteinExistence type="predicted"/>
<evidence type="ECO:0000259" key="1">
    <source>
        <dbReference type="Pfam" id="PF00535"/>
    </source>
</evidence>
<dbReference type="PANTHER" id="PTHR22916">
    <property type="entry name" value="GLYCOSYLTRANSFERASE"/>
    <property type="match status" value="1"/>
</dbReference>
<dbReference type="AlphaFoldDB" id="A0A9D2AED5"/>
<accession>A0A9D2AED5</accession>
<organism evidence="2 3">
    <name type="scientific">Candidatus Allofournierella pullicola</name>
    <dbReference type="NCBI Taxonomy" id="2838596"/>
    <lineage>
        <taxon>Bacteria</taxon>
        <taxon>Bacillati</taxon>
        <taxon>Bacillota</taxon>
        <taxon>Clostridia</taxon>
        <taxon>Eubacteriales</taxon>
        <taxon>Oscillospiraceae</taxon>
        <taxon>Allofournierella</taxon>
    </lineage>
</organism>
<dbReference type="Proteomes" id="UP000824193">
    <property type="component" value="Unassembled WGS sequence"/>
</dbReference>
<dbReference type="InterPro" id="IPR029044">
    <property type="entry name" value="Nucleotide-diphossugar_trans"/>
</dbReference>
<sequence>MIETTKPVVSVLCVCYNHARYLRQALDSVLCQKTDFPFEILIHDDASTDGSQEIIREYEKRYPDLIVPILQTENQYSKGVPIRNEFLVPRMRGEFAIILECDDFWCDDHKLQKQVDALLQHPECTVCVHTSKVCDEGGTVREDYFFPNVMHEGVLDGDEAIRMVVQHGQFHTSSRLIRAPILRAIKADPPEWMCVAKSFGDLPMLLFCATQGSVFCYTEPMTCYRLQSVGSYSERLEQDMRFFRREKEQLAQMWALFEEGYPPLQDIAAQEKEHNRQRVVELSLQMFDPQEFRRMRRAPYREYYRRVNPGLRLKAWLNVLLPWLRPAVRTLRSADRKGET</sequence>
<keyword evidence="2" id="KW-0328">Glycosyltransferase</keyword>
<dbReference type="Gene3D" id="3.90.550.10">
    <property type="entry name" value="Spore Coat Polysaccharide Biosynthesis Protein SpsA, Chain A"/>
    <property type="match status" value="1"/>
</dbReference>
<gene>
    <name evidence="2" type="ORF">H9865_10355</name>
</gene>
<name>A0A9D2AED5_9FIRM</name>
<protein>
    <submittedName>
        <fullName evidence="2">Glycosyltransferase</fullName>
        <ecNumber evidence="2">2.4.-.-</ecNumber>
    </submittedName>
</protein>
<evidence type="ECO:0000313" key="3">
    <source>
        <dbReference type="Proteomes" id="UP000824193"/>
    </source>
</evidence>
<dbReference type="GO" id="GO:0016758">
    <property type="term" value="F:hexosyltransferase activity"/>
    <property type="evidence" value="ECO:0007669"/>
    <property type="project" value="UniProtKB-ARBA"/>
</dbReference>
<reference evidence="2" key="1">
    <citation type="journal article" date="2021" name="PeerJ">
        <title>Extensive microbial diversity within the chicken gut microbiome revealed by metagenomics and culture.</title>
        <authorList>
            <person name="Gilroy R."/>
            <person name="Ravi A."/>
            <person name="Getino M."/>
            <person name="Pursley I."/>
            <person name="Horton D.L."/>
            <person name="Alikhan N.F."/>
            <person name="Baker D."/>
            <person name="Gharbi K."/>
            <person name="Hall N."/>
            <person name="Watson M."/>
            <person name="Adriaenssens E.M."/>
            <person name="Foster-Nyarko E."/>
            <person name="Jarju S."/>
            <person name="Secka A."/>
            <person name="Antonio M."/>
            <person name="Oren A."/>
            <person name="Chaudhuri R.R."/>
            <person name="La Ragione R."/>
            <person name="Hildebrand F."/>
            <person name="Pallen M.J."/>
        </authorList>
    </citation>
    <scope>NUCLEOTIDE SEQUENCE</scope>
    <source>
        <strain evidence="2">2239</strain>
    </source>
</reference>
<dbReference type="PANTHER" id="PTHR22916:SF3">
    <property type="entry name" value="UDP-GLCNAC:BETAGAL BETA-1,3-N-ACETYLGLUCOSAMINYLTRANSFERASE-LIKE PROTEIN 1"/>
    <property type="match status" value="1"/>
</dbReference>
<dbReference type="InterPro" id="IPR001173">
    <property type="entry name" value="Glyco_trans_2-like"/>
</dbReference>
<dbReference type="SUPFAM" id="SSF53448">
    <property type="entry name" value="Nucleotide-diphospho-sugar transferases"/>
    <property type="match status" value="1"/>
</dbReference>
<dbReference type="EC" id="2.4.-.-" evidence="2"/>
<dbReference type="EMBL" id="DXFW01000036">
    <property type="protein sequence ID" value="HIX06476.1"/>
    <property type="molecule type" value="Genomic_DNA"/>
</dbReference>
<dbReference type="Pfam" id="PF00535">
    <property type="entry name" value="Glycos_transf_2"/>
    <property type="match status" value="1"/>
</dbReference>
<feature type="domain" description="Glycosyltransferase 2-like" evidence="1">
    <location>
        <begin position="10"/>
        <end position="144"/>
    </location>
</feature>
<reference evidence="2" key="2">
    <citation type="submission" date="2021-04" db="EMBL/GenBank/DDBJ databases">
        <authorList>
            <person name="Gilroy R."/>
        </authorList>
    </citation>
    <scope>NUCLEOTIDE SEQUENCE</scope>
    <source>
        <strain evidence="2">2239</strain>
    </source>
</reference>